<organism evidence="10 11">
    <name type="scientific">Gracilibacillus caseinilyticus</name>
    <dbReference type="NCBI Taxonomy" id="2932256"/>
    <lineage>
        <taxon>Bacteria</taxon>
        <taxon>Bacillati</taxon>
        <taxon>Bacillota</taxon>
        <taxon>Bacilli</taxon>
        <taxon>Bacillales</taxon>
        <taxon>Bacillaceae</taxon>
        <taxon>Gracilibacillus</taxon>
    </lineage>
</organism>
<evidence type="ECO:0000256" key="1">
    <source>
        <dbReference type="ARBA" id="ARBA00004635"/>
    </source>
</evidence>
<evidence type="ECO:0000256" key="2">
    <source>
        <dbReference type="ARBA" id="ARBA00007886"/>
    </source>
</evidence>
<dbReference type="InterPro" id="IPR046953">
    <property type="entry name" value="Spore_GerAC-like_C"/>
</dbReference>
<sequence length="360" mass="41248">MLKAKKTTMLFLCCMLMTGCVKTKVIDDVELIMTMGYDWNSNTQNYKGTAVAPLYGSSEQANMRDNIRYSGSAETFQDINAMIQTKAPFRVEVGNLLSVIFGEELAKQGIQDIVMGISEDPAIGRNLYLAIADGTAEEMLNQEYKLEHTLPRFLEQLIDTNTQSMIPKMNLHQFNYRLVGEGMDPFLPILKASTPSIDIVGIGFLKGDKLVHRINYDQFFIFHMLYKDTKGSAYEFDQETTENSIAIKSIRSNRKVTWKSKDHVEIREDIIGILVESDKMGMKTFKEKRKLEKNISEHLEKQGDKLAATFQKLEIDPLMIGASARSHFRNWNLEEWEKSYPDIKITTKVKFNLEIHNISR</sequence>
<evidence type="ECO:0000313" key="10">
    <source>
        <dbReference type="EMBL" id="UOQ48187.1"/>
    </source>
</evidence>
<name>A0ABY4EUV0_9BACI</name>
<proteinExistence type="inferred from homology"/>
<evidence type="ECO:0000313" key="11">
    <source>
        <dbReference type="Proteomes" id="UP000831782"/>
    </source>
</evidence>
<evidence type="ECO:0000256" key="4">
    <source>
        <dbReference type="ARBA" id="ARBA00022729"/>
    </source>
</evidence>
<feature type="domain" description="Spore germination GerAC-like C-terminal" evidence="8">
    <location>
        <begin position="201"/>
        <end position="353"/>
    </location>
</feature>
<dbReference type="PANTHER" id="PTHR35789">
    <property type="entry name" value="SPORE GERMINATION PROTEIN B3"/>
    <property type="match status" value="1"/>
</dbReference>
<dbReference type="InterPro" id="IPR008844">
    <property type="entry name" value="Spore_GerAC-like"/>
</dbReference>
<protein>
    <submittedName>
        <fullName evidence="10">Ger(X)C family spore germination protein</fullName>
    </submittedName>
</protein>
<evidence type="ECO:0000259" key="9">
    <source>
        <dbReference type="Pfam" id="PF25198"/>
    </source>
</evidence>
<reference evidence="10 11" key="1">
    <citation type="submission" date="2022-04" db="EMBL/GenBank/DDBJ databases">
        <title>Gracilibacillus sp. isolated from saltern.</title>
        <authorList>
            <person name="Won M."/>
            <person name="Lee C.-M."/>
            <person name="Woen H.-Y."/>
            <person name="Kwon S.-W."/>
        </authorList>
    </citation>
    <scope>NUCLEOTIDE SEQUENCE [LARGE SCALE GENOMIC DNA]</scope>
    <source>
        <strain evidence="10 11">SSWR10-1</strain>
    </source>
</reference>
<keyword evidence="11" id="KW-1185">Reference proteome</keyword>
<gene>
    <name evidence="10" type="ORF">MUN88_19405</name>
</gene>
<evidence type="ECO:0000256" key="3">
    <source>
        <dbReference type="ARBA" id="ARBA00022544"/>
    </source>
</evidence>
<dbReference type="Pfam" id="PF25198">
    <property type="entry name" value="Spore_GerAC_N"/>
    <property type="match status" value="1"/>
</dbReference>
<comment type="subcellular location">
    <subcellularLocation>
        <location evidence="1">Membrane</location>
        <topology evidence="1">Lipid-anchor</topology>
    </subcellularLocation>
</comment>
<dbReference type="InterPro" id="IPR038501">
    <property type="entry name" value="Spore_GerAC_C_sf"/>
</dbReference>
<keyword evidence="4" id="KW-0732">Signal</keyword>
<dbReference type="InterPro" id="IPR057336">
    <property type="entry name" value="GerAC_N"/>
</dbReference>
<keyword evidence="3" id="KW-0309">Germination</keyword>
<dbReference type="EMBL" id="CP095072">
    <property type="protein sequence ID" value="UOQ48187.1"/>
    <property type="molecule type" value="Genomic_DNA"/>
</dbReference>
<dbReference type="NCBIfam" id="TIGR02887">
    <property type="entry name" value="spore_ger_x_C"/>
    <property type="match status" value="1"/>
</dbReference>
<evidence type="ECO:0000256" key="6">
    <source>
        <dbReference type="ARBA" id="ARBA00023139"/>
    </source>
</evidence>
<dbReference type="Gene3D" id="3.30.300.210">
    <property type="entry name" value="Nutrient germinant receptor protein C, domain 3"/>
    <property type="match status" value="1"/>
</dbReference>
<dbReference type="RefSeq" id="WP_244718344.1">
    <property type="nucleotide sequence ID" value="NZ_CP095072.1"/>
</dbReference>
<evidence type="ECO:0000256" key="7">
    <source>
        <dbReference type="ARBA" id="ARBA00023288"/>
    </source>
</evidence>
<evidence type="ECO:0000259" key="8">
    <source>
        <dbReference type="Pfam" id="PF05504"/>
    </source>
</evidence>
<keyword evidence="5" id="KW-0472">Membrane</keyword>
<dbReference type="Proteomes" id="UP000831782">
    <property type="component" value="Chromosome"/>
</dbReference>
<dbReference type="PROSITE" id="PS51257">
    <property type="entry name" value="PROKAR_LIPOPROTEIN"/>
    <property type="match status" value="1"/>
</dbReference>
<feature type="domain" description="Spore germination protein N-terminal" evidence="9">
    <location>
        <begin position="24"/>
        <end position="191"/>
    </location>
</feature>
<comment type="similarity">
    <text evidence="2">Belongs to the GerABKC lipoprotein family.</text>
</comment>
<accession>A0ABY4EUV0</accession>
<evidence type="ECO:0000256" key="5">
    <source>
        <dbReference type="ARBA" id="ARBA00023136"/>
    </source>
</evidence>
<dbReference type="PANTHER" id="PTHR35789:SF1">
    <property type="entry name" value="SPORE GERMINATION PROTEIN B3"/>
    <property type="match status" value="1"/>
</dbReference>
<keyword evidence="7" id="KW-0449">Lipoprotein</keyword>
<keyword evidence="6" id="KW-0564">Palmitate</keyword>
<dbReference type="Pfam" id="PF05504">
    <property type="entry name" value="Spore_GerAC"/>
    <property type="match status" value="1"/>
</dbReference>